<accession>A0A6B9ZHZ4</accession>
<dbReference type="InterPro" id="IPR007627">
    <property type="entry name" value="RNA_pol_sigma70_r2"/>
</dbReference>
<keyword evidence="8" id="KW-1185">Reference proteome</keyword>
<keyword evidence="3" id="KW-0731">Sigma factor</keyword>
<dbReference type="InterPro" id="IPR013249">
    <property type="entry name" value="RNA_pol_sigma70_r4_t2"/>
</dbReference>
<dbReference type="InterPro" id="IPR013325">
    <property type="entry name" value="RNA_pol_sigma_r2"/>
</dbReference>
<evidence type="ECO:0000313" key="8">
    <source>
        <dbReference type="Proteomes" id="UP000476411"/>
    </source>
</evidence>
<name>A0A6B9ZHZ4_9BACT</name>
<dbReference type="Pfam" id="PF08281">
    <property type="entry name" value="Sigma70_r4_2"/>
    <property type="match status" value="1"/>
</dbReference>
<dbReference type="GO" id="GO:0003677">
    <property type="term" value="F:DNA binding"/>
    <property type="evidence" value="ECO:0007669"/>
    <property type="project" value="InterPro"/>
</dbReference>
<sequence length="196" mass="22849">MKNTHFHPDSTYTDEYLWNMIRADSVDAFNEVYNRYWDILYQVTLKRLSVKEVAEEIVQDTFIILWEKRHQIDITTLKHYLFAITRYAVFHYLGRQQTIASRMKALTLTPQLSGDHAGADIESLVNDRLLLQLIAAVSNELPEKSRQVFKYNKLLDYSILQAAQAFDISPKTAEGHLTKALKTLRMKLSTLYSMLM</sequence>
<feature type="domain" description="RNA polymerase sigma factor 70 region 4 type 2" evidence="6">
    <location>
        <begin position="133"/>
        <end position="184"/>
    </location>
</feature>
<dbReference type="NCBIfam" id="TIGR02937">
    <property type="entry name" value="sigma70-ECF"/>
    <property type="match status" value="1"/>
</dbReference>
<evidence type="ECO:0000256" key="3">
    <source>
        <dbReference type="ARBA" id="ARBA00023082"/>
    </source>
</evidence>
<evidence type="ECO:0000259" key="6">
    <source>
        <dbReference type="Pfam" id="PF08281"/>
    </source>
</evidence>
<dbReference type="InterPro" id="IPR039425">
    <property type="entry name" value="RNA_pol_sigma-70-like"/>
</dbReference>
<evidence type="ECO:0000256" key="1">
    <source>
        <dbReference type="ARBA" id="ARBA00010641"/>
    </source>
</evidence>
<dbReference type="AlphaFoldDB" id="A0A6B9ZHZ4"/>
<dbReference type="Gene3D" id="1.10.1740.10">
    <property type="match status" value="1"/>
</dbReference>
<protein>
    <submittedName>
        <fullName evidence="7">Sigma-70 family RNA polymerase sigma factor</fullName>
    </submittedName>
</protein>
<dbReference type="GO" id="GO:0006352">
    <property type="term" value="P:DNA-templated transcription initiation"/>
    <property type="evidence" value="ECO:0007669"/>
    <property type="project" value="InterPro"/>
</dbReference>
<gene>
    <name evidence="7" type="ORF">GWR21_15535</name>
</gene>
<dbReference type="EMBL" id="CP048113">
    <property type="protein sequence ID" value="QHS60954.1"/>
    <property type="molecule type" value="Genomic_DNA"/>
</dbReference>
<dbReference type="Pfam" id="PF04542">
    <property type="entry name" value="Sigma70_r2"/>
    <property type="match status" value="1"/>
</dbReference>
<dbReference type="GO" id="GO:0016987">
    <property type="term" value="F:sigma factor activity"/>
    <property type="evidence" value="ECO:0007669"/>
    <property type="project" value="UniProtKB-KW"/>
</dbReference>
<evidence type="ECO:0000256" key="2">
    <source>
        <dbReference type="ARBA" id="ARBA00023015"/>
    </source>
</evidence>
<dbReference type="Proteomes" id="UP000476411">
    <property type="component" value="Chromosome"/>
</dbReference>
<dbReference type="PANTHER" id="PTHR43133">
    <property type="entry name" value="RNA POLYMERASE ECF-TYPE SIGMA FACTO"/>
    <property type="match status" value="1"/>
</dbReference>
<dbReference type="KEGG" id="chih:GWR21_15535"/>
<dbReference type="Gene3D" id="1.10.10.10">
    <property type="entry name" value="Winged helix-like DNA-binding domain superfamily/Winged helix DNA-binding domain"/>
    <property type="match status" value="1"/>
</dbReference>
<organism evidence="7 8">
    <name type="scientific">Chitinophaga agri</name>
    <dbReference type="NCBI Taxonomy" id="2703787"/>
    <lineage>
        <taxon>Bacteria</taxon>
        <taxon>Pseudomonadati</taxon>
        <taxon>Bacteroidota</taxon>
        <taxon>Chitinophagia</taxon>
        <taxon>Chitinophagales</taxon>
        <taxon>Chitinophagaceae</taxon>
        <taxon>Chitinophaga</taxon>
    </lineage>
</organism>
<proteinExistence type="inferred from homology"/>
<dbReference type="InterPro" id="IPR014284">
    <property type="entry name" value="RNA_pol_sigma-70_dom"/>
</dbReference>
<evidence type="ECO:0000313" key="7">
    <source>
        <dbReference type="EMBL" id="QHS60954.1"/>
    </source>
</evidence>
<keyword evidence="2" id="KW-0805">Transcription regulation</keyword>
<keyword evidence="4" id="KW-0804">Transcription</keyword>
<evidence type="ECO:0000256" key="4">
    <source>
        <dbReference type="ARBA" id="ARBA00023163"/>
    </source>
</evidence>
<evidence type="ECO:0000259" key="5">
    <source>
        <dbReference type="Pfam" id="PF04542"/>
    </source>
</evidence>
<dbReference type="InterPro" id="IPR036388">
    <property type="entry name" value="WH-like_DNA-bd_sf"/>
</dbReference>
<reference evidence="7 8" key="1">
    <citation type="submission" date="2020-01" db="EMBL/GenBank/DDBJ databases">
        <title>Complete genome sequence of Chitinophaga sp. H33E-04 isolated from quinoa roots.</title>
        <authorList>
            <person name="Weon H.-Y."/>
            <person name="Lee S.A."/>
        </authorList>
    </citation>
    <scope>NUCLEOTIDE SEQUENCE [LARGE SCALE GENOMIC DNA]</scope>
    <source>
        <strain evidence="7 8">H33E-04</strain>
    </source>
</reference>
<dbReference type="SUPFAM" id="SSF88659">
    <property type="entry name" value="Sigma3 and sigma4 domains of RNA polymerase sigma factors"/>
    <property type="match status" value="1"/>
</dbReference>
<feature type="domain" description="RNA polymerase sigma-70 region 2" evidence="5">
    <location>
        <begin position="33"/>
        <end position="97"/>
    </location>
</feature>
<dbReference type="SUPFAM" id="SSF88946">
    <property type="entry name" value="Sigma2 domain of RNA polymerase sigma factors"/>
    <property type="match status" value="1"/>
</dbReference>
<comment type="similarity">
    <text evidence="1">Belongs to the sigma-70 factor family. ECF subfamily.</text>
</comment>
<dbReference type="RefSeq" id="WP_162332637.1">
    <property type="nucleotide sequence ID" value="NZ_CP048113.1"/>
</dbReference>
<dbReference type="PANTHER" id="PTHR43133:SF46">
    <property type="entry name" value="RNA POLYMERASE SIGMA-70 FACTOR ECF SUBFAMILY"/>
    <property type="match status" value="1"/>
</dbReference>
<dbReference type="InterPro" id="IPR013324">
    <property type="entry name" value="RNA_pol_sigma_r3/r4-like"/>
</dbReference>